<dbReference type="OrthoDB" id="9803828at2"/>
<dbReference type="Pfam" id="PF07859">
    <property type="entry name" value="Abhydrolase_3"/>
    <property type="match status" value="1"/>
</dbReference>
<keyword evidence="4" id="KW-1185">Reference proteome</keyword>
<proteinExistence type="predicted"/>
<dbReference type="InterPro" id="IPR029058">
    <property type="entry name" value="AB_hydrolase_fold"/>
</dbReference>
<dbReference type="InterPro" id="IPR050300">
    <property type="entry name" value="GDXG_lipolytic_enzyme"/>
</dbReference>
<dbReference type="AlphaFoldDB" id="A0A2V3DPI4"/>
<comment type="caution">
    <text evidence="3">The sequence shown here is derived from an EMBL/GenBank/DDBJ whole genome shotgun (WGS) entry which is preliminary data.</text>
</comment>
<organism evidence="3 4">
    <name type="scientific">Arthrobacter psychrochitiniphilus</name>
    <dbReference type="NCBI Taxonomy" id="291045"/>
    <lineage>
        <taxon>Bacteria</taxon>
        <taxon>Bacillati</taxon>
        <taxon>Actinomycetota</taxon>
        <taxon>Actinomycetes</taxon>
        <taxon>Micrococcales</taxon>
        <taxon>Micrococcaceae</taxon>
        <taxon>Arthrobacter</taxon>
    </lineage>
</organism>
<sequence>MHTISKVEVRTLNSEPITDVRYWHDIDFVGDHIHWHLLDVMAPPNTSGEEALHPLPVYVYFHGGGWTSGDKASLTKYCAGQAASGVVVVNVNYRMAPNFHLGHVLEDANAALVWVEDHIDHFNGDRERIVLGGDSAGGQISALMAAATIRSELAEHYHLHSALQPNQLRGLVQHCSIVDFSVFFDKGFVMSLNFIRMLLPQGDDAASRRKNKHLHVRHHLLREAAHYMSPIEWLDSRCPPVFVTTSERDFFYDSNMNFIKTLSEQGVPVDSMVYSWGSSNTEHTWQQNFRYPESQEVYRRLESFITRVTVTH</sequence>
<gene>
    <name evidence="3" type="ORF">CVS29_14355</name>
</gene>
<dbReference type="Proteomes" id="UP000246303">
    <property type="component" value="Unassembled WGS sequence"/>
</dbReference>
<reference evidence="3 4" key="1">
    <citation type="submission" date="2018-05" db="EMBL/GenBank/DDBJ databases">
        <title>Genetic diversity of glacier-inhabiting Cryobacterium bacteria in China and description of Cryobacterium mengkeensis sp. nov. and Arthrobacter glacialis sp. nov.</title>
        <authorList>
            <person name="Liu Q."/>
            <person name="Xin Y.-H."/>
        </authorList>
    </citation>
    <scope>NUCLEOTIDE SEQUENCE [LARGE SCALE GENOMIC DNA]</scope>
    <source>
        <strain evidence="3 4">GP3</strain>
    </source>
</reference>
<dbReference type="SUPFAM" id="SSF53474">
    <property type="entry name" value="alpha/beta-Hydrolases"/>
    <property type="match status" value="1"/>
</dbReference>
<accession>A0A2V3DPI4</accession>
<dbReference type="InterPro" id="IPR013094">
    <property type="entry name" value="AB_hydrolase_3"/>
</dbReference>
<protein>
    <submittedName>
        <fullName evidence="3">Alpha/beta hydrolase</fullName>
    </submittedName>
</protein>
<evidence type="ECO:0000259" key="2">
    <source>
        <dbReference type="Pfam" id="PF07859"/>
    </source>
</evidence>
<evidence type="ECO:0000256" key="1">
    <source>
        <dbReference type="ARBA" id="ARBA00022801"/>
    </source>
</evidence>
<dbReference type="EMBL" id="QHLZ01000010">
    <property type="protein sequence ID" value="PXA64591.1"/>
    <property type="molecule type" value="Genomic_DNA"/>
</dbReference>
<feature type="domain" description="Alpha/beta hydrolase fold-3" evidence="2">
    <location>
        <begin position="59"/>
        <end position="274"/>
    </location>
</feature>
<dbReference type="GO" id="GO:0016787">
    <property type="term" value="F:hydrolase activity"/>
    <property type="evidence" value="ECO:0007669"/>
    <property type="project" value="UniProtKB-KW"/>
</dbReference>
<keyword evidence="1 3" id="KW-0378">Hydrolase</keyword>
<evidence type="ECO:0000313" key="4">
    <source>
        <dbReference type="Proteomes" id="UP000246303"/>
    </source>
</evidence>
<evidence type="ECO:0000313" key="3">
    <source>
        <dbReference type="EMBL" id="PXA64591.1"/>
    </source>
</evidence>
<dbReference type="PANTHER" id="PTHR48081">
    <property type="entry name" value="AB HYDROLASE SUPERFAMILY PROTEIN C4A8.06C"/>
    <property type="match status" value="1"/>
</dbReference>
<dbReference type="Gene3D" id="3.40.50.1820">
    <property type="entry name" value="alpha/beta hydrolase"/>
    <property type="match status" value="1"/>
</dbReference>
<name>A0A2V3DPI4_9MICC</name>